<reference evidence="12" key="2">
    <citation type="submission" date="2021-12" db="EMBL/GenBank/DDBJ databases">
        <title>Resequencing data analysis of finger millet.</title>
        <authorList>
            <person name="Hatakeyama M."/>
            <person name="Aluri S."/>
            <person name="Balachadran M.T."/>
            <person name="Sivarajan S.R."/>
            <person name="Poveda L."/>
            <person name="Shimizu-Inatsugi R."/>
            <person name="Schlapbach R."/>
            <person name="Sreeman S.M."/>
            <person name="Shimizu K.K."/>
        </authorList>
    </citation>
    <scope>NUCLEOTIDE SEQUENCE</scope>
</reference>
<dbReference type="PANTHER" id="PTHR23155">
    <property type="entry name" value="DISEASE RESISTANCE PROTEIN RP"/>
    <property type="match status" value="1"/>
</dbReference>
<dbReference type="InterPro" id="IPR032675">
    <property type="entry name" value="LRR_dom_sf"/>
</dbReference>
<dbReference type="AlphaFoldDB" id="A0AAV5CW16"/>
<feature type="coiled-coil region" evidence="7">
    <location>
        <begin position="114"/>
        <end position="141"/>
    </location>
</feature>
<comment type="similarity">
    <text evidence="1">Belongs to the disease resistance NB-LRR family.</text>
</comment>
<dbReference type="Gene3D" id="3.40.50.300">
    <property type="entry name" value="P-loop containing nucleotide triphosphate hydrolases"/>
    <property type="match status" value="2"/>
</dbReference>
<dbReference type="Pfam" id="PF23559">
    <property type="entry name" value="WHD_DRP"/>
    <property type="match status" value="1"/>
</dbReference>
<evidence type="ECO:0000256" key="3">
    <source>
        <dbReference type="ARBA" id="ARBA00022737"/>
    </source>
</evidence>
<gene>
    <name evidence="12" type="primary">ga19602</name>
    <name evidence="12" type="ORF">PR202_ga19602</name>
</gene>
<accession>A0AAV5CW16</accession>
<dbReference type="Pfam" id="PF18052">
    <property type="entry name" value="Rx_N"/>
    <property type="match status" value="1"/>
</dbReference>
<dbReference type="SUPFAM" id="SSF52058">
    <property type="entry name" value="L domain-like"/>
    <property type="match status" value="1"/>
</dbReference>
<dbReference type="InterPro" id="IPR055414">
    <property type="entry name" value="LRR_R13L4/SHOC2-like"/>
</dbReference>
<dbReference type="EMBL" id="BQKI01000009">
    <property type="protein sequence ID" value="GJN02269.1"/>
    <property type="molecule type" value="Genomic_DNA"/>
</dbReference>
<evidence type="ECO:0000256" key="1">
    <source>
        <dbReference type="ARBA" id="ARBA00008894"/>
    </source>
</evidence>
<keyword evidence="6 7" id="KW-0175">Coiled coil</keyword>
<dbReference type="Proteomes" id="UP001054889">
    <property type="component" value="Unassembled WGS sequence"/>
</dbReference>
<keyword evidence="3" id="KW-0677">Repeat</keyword>
<feature type="domain" description="Disease resistance protein winged helix" evidence="10">
    <location>
        <begin position="566"/>
        <end position="637"/>
    </location>
</feature>
<sequence>MADLVLGVAKSLVDGTLSKAQSAIEEETRLRASTQRDLVFIAGEFHMMQSFLGITNEEHVKNGVVSTWVTQVRDLAYDVEDCIEFVIHLDKKPDWWRRFISCSFCNCAAKALPLDVAVADIEQLKARVEDVSRRNARYNQIIGDPGVITQQMPQPPAGGAGASSSFDLLAEESKQQDVLTQLIIKEGSTDRQVISVWATGAGKGAPSTTIVKKAYDDPRIRSTFRCRAYVKLAHPFNLHKFIRALLDQFYANSSEQEHGAIRHADVLKRMKAAMVADEDLVKDFMDQVDNQKFLVVLQGLSSMAEWDVIRMYFPDRSMGSRIVVSTQEFEVASFCVGPPYVQWFSADHSLCIFFKKDPQNDTASSPASPDQVDLKGRTSEMLELPIYLSKALMEDLHVMSVWGIAGAGKSALVKAFYQKQLQAHPSSFQKHSWWESETLLESAADRKELVFNVKSLELTAAIDLFKEEVRKINPTFSMDNIDNDVVLNQLIPKCGGLPRVIVATADFLFQILFEWIKRSGIMNKEFMQNLESRPEFACLRDLFTWMHSYFRHCPDLLRPCIFYLSIFSKSQAIRRRRLVMRWVAEGYSKDSSNSNAEKNGEDLFSKLIELSMIQPPERTVITRNRMVKCQVNAFFHEYIISRPKQENINFALEVLTLDGSCRHIAERTGRHLVIEKSWERDRNVFESIDFSRLRSLTVFGKLESFFISDNMKVLRVLDLENASDVTDKHFEKIVKSMTRLKFLSLRVSMLPEVCRSRQIVGVTAPPGIGKLTLLHTLGVVNVIGDRGKSILKELRNLTQLRKLGVSSVNKNNREEFISAISSLFQLESLSMWLSNDNEGCLEDTKFLPPNNLQSLKIYGLEGQLPGWTAKLGYLRKMHLEITKLKEEYLKPLRNLKELSILRLSFKEPLGGNLVFNVILEGQEVRCYEAVKLLDISCSSNLAVTFGARVMPNLELLQLNCSSLNVTFGSEAMPKLELLQLKGSHEETVVQELRGKLANLPKRPKLKLL</sequence>
<evidence type="ECO:0000313" key="12">
    <source>
        <dbReference type="EMBL" id="GJN02269.1"/>
    </source>
</evidence>
<evidence type="ECO:0000259" key="11">
    <source>
        <dbReference type="Pfam" id="PF23598"/>
    </source>
</evidence>
<keyword evidence="13" id="KW-1185">Reference proteome</keyword>
<evidence type="ECO:0000256" key="4">
    <source>
        <dbReference type="ARBA" id="ARBA00022741"/>
    </source>
</evidence>
<evidence type="ECO:0000313" key="13">
    <source>
        <dbReference type="Proteomes" id="UP001054889"/>
    </source>
</evidence>
<dbReference type="GO" id="GO:0098542">
    <property type="term" value="P:defense response to other organism"/>
    <property type="evidence" value="ECO:0007669"/>
    <property type="project" value="TreeGrafter"/>
</dbReference>
<dbReference type="InterPro" id="IPR036388">
    <property type="entry name" value="WH-like_DNA-bd_sf"/>
</dbReference>
<dbReference type="SUPFAM" id="SSF52540">
    <property type="entry name" value="P-loop containing nucleoside triphosphate hydrolases"/>
    <property type="match status" value="2"/>
</dbReference>
<protein>
    <submittedName>
        <fullName evidence="12">Uncharacterized protein</fullName>
    </submittedName>
</protein>
<dbReference type="InterPro" id="IPR058922">
    <property type="entry name" value="WHD_DRP"/>
</dbReference>
<feature type="domain" description="Disease resistance R13L4/SHOC-2-like LRR" evidence="11">
    <location>
        <begin position="762"/>
        <end position="987"/>
    </location>
</feature>
<evidence type="ECO:0000259" key="9">
    <source>
        <dbReference type="Pfam" id="PF18052"/>
    </source>
</evidence>
<name>A0AAV5CW16_ELECO</name>
<evidence type="ECO:0000256" key="6">
    <source>
        <dbReference type="ARBA" id="ARBA00023054"/>
    </source>
</evidence>
<keyword evidence="2" id="KW-0433">Leucine-rich repeat</keyword>
<dbReference type="Gene3D" id="1.20.5.4130">
    <property type="match status" value="1"/>
</dbReference>
<dbReference type="Pfam" id="PF00931">
    <property type="entry name" value="NB-ARC"/>
    <property type="match status" value="1"/>
</dbReference>
<dbReference type="InterPro" id="IPR044974">
    <property type="entry name" value="Disease_R_plants"/>
</dbReference>
<dbReference type="PANTHER" id="PTHR23155:SF1135">
    <property type="entry name" value="OS08G0246300 PROTEIN"/>
    <property type="match status" value="1"/>
</dbReference>
<keyword evidence="5" id="KW-0611">Plant defense</keyword>
<dbReference type="GO" id="GO:0043531">
    <property type="term" value="F:ADP binding"/>
    <property type="evidence" value="ECO:0007669"/>
    <property type="project" value="InterPro"/>
</dbReference>
<dbReference type="Pfam" id="PF23598">
    <property type="entry name" value="LRR_14"/>
    <property type="match status" value="1"/>
</dbReference>
<dbReference type="CDD" id="cd14798">
    <property type="entry name" value="RX-CC_like"/>
    <property type="match status" value="1"/>
</dbReference>
<keyword evidence="4" id="KW-0547">Nucleotide-binding</keyword>
<evidence type="ECO:0000256" key="2">
    <source>
        <dbReference type="ARBA" id="ARBA00022614"/>
    </source>
</evidence>
<dbReference type="InterPro" id="IPR041118">
    <property type="entry name" value="Rx_N"/>
</dbReference>
<dbReference type="Gene3D" id="3.80.10.10">
    <property type="entry name" value="Ribonuclease Inhibitor"/>
    <property type="match status" value="1"/>
</dbReference>
<comment type="caution">
    <text evidence="12">The sequence shown here is derived from an EMBL/GenBank/DDBJ whole genome shotgun (WGS) entry which is preliminary data.</text>
</comment>
<evidence type="ECO:0000259" key="8">
    <source>
        <dbReference type="Pfam" id="PF00931"/>
    </source>
</evidence>
<dbReference type="InterPro" id="IPR027417">
    <property type="entry name" value="P-loop_NTPase"/>
</dbReference>
<organism evidence="12 13">
    <name type="scientific">Eleusine coracana subsp. coracana</name>
    <dbReference type="NCBI Taxonomy" id="191504"/>
    <lineage>
        <taxon>Eukaryota</taxon>
        <taxon>Viridiplantae</taxon>
        <taxon>Streptophyta</taxon>
        <taxon>Embryophyta</taxon>
        <taxon>Tracheophyta</taxon>
        <taxon>Spermatophyta</taxon>
        <taxon>Magnoliopsida</taxon>
        <taxon>Liliopsida</taxon>
        <taxon>Poales</taxon>
        <taxon>Poaceae</taxon>
        <taxon>PACMAD clade</taxon>
        <taxon>Chloridoideae</taxon>
        <taxon>Cynodonteae</taxon>
        <taxon>Eleusininae</taxon>
        <taxon>Eleusine</taxon>
    </lineage>
</organism>
<dbReference type="InterPro" id="IPR038005">
    <property type="entry name" value="RX-like_CC"/>
</dbReference>
<feature type="domain" description="Disease resistance N-terminal" evidence="9">
    <location>
        <begin position="14"/>
        <end position="93"/>
    </location>
</feature>
<evidence type="ECO:0000256" key="5">
    <source>
        <dbReference type="ARBA" id="ARBA00022821"/>
    </source>
</evidence>
<reference evidence="12" key="1">
    <citation type="journal article" date="2018" name="DNA Res.">
        <title>Multiple hybrid de novo genome assembly of finger millet, an orphan allotetraploid crop.</title>
        <authorList>
            <person name="Hatakeyama M."/>
            <person name="Aluri S."/>
            <person name="Balachadran M.T."/>
            <person name="Sivarajan S.R."/>
            <person name="Patrignani A."/>
            <person name="Gruter S."/>
            <person name="Poveda L."/>
            <person name="Shimizu-Inatsugi R."/>
            <person name="Baeten J."/>
            <person name="Francoijs K.J."/>
            <person name="Nataraja K.N."/>
            <person name="Reddy Y.A.N."/>
            <person name="Phadnis S."/>
            <person name="Ravikumar R.L."/>
            <person name="Schlapbach R."/>
            <person name="Sreeman S.M."/>
            <person name="Shimizu K.K."/>
        </authorList>
    </citation>
    <scope>NUCLEOTIDE SEQUENCE</scope>
</reference>
<dbReference type="Gene3D" id="1.10.10.10">
    <property type="entry name" value="Winged helix-like DNA-binding domain superfamily/Winged helix DNA-binding domain"/>
    <property type="match status" value="1"/>
</dbReference>
<proteinExistence type="inferred from homology"/>
<feature type="domain" description="NB-ARC" evidence="8">
    <location>
        <begin position="188"/>
        <end position="356"/>
    </location>
</feature>
<dbReference type="InterPro" id="IPR002182">
    <property type="entry name" value="NB-ARC"/>
</dbReference>
<evidence type="ECO:0000259" key="10">
    <source>
        <dbReference type="Pfam" id="PF23559"/>
    </source>
</evidence>
<evidence type="ECO:0000256" key="7">
    <source>
        <dbReference type="SAM" id="Coils"/>
    </source>
</evidence>